<feature type="region of interest" description="Disordered" evidence="6">
    <location>
        <begin position="395"/>
        <end position="417"/>
    </location>
</feature>
<dbReference type="InterPro" id="IPR034603">
    <property type="entry name" value="Dipeptide_epimerase"/>
</dbReference>
<evidence type="ECO:0000313" key="9">
    <source>
        <dbReference type="Proteomes" id="UP001501000"/>
    </source>
</evidence>
<keyword evidence="3" id="KW-0479">Metal-binding</keyword>
<keyword evidence="4" id="KW-0460">Magnesium</keyword>
<dbReference type="InterPro" id="IPR034593">
    <property type="entry name" value="DgoD-like"/>
</dbReference>
<dbReference type="InterPro" id="IPR029017">
    <property type="entry name" value="Enolase-like_N"/>
</dbReference>
<dbReference type="InterPro" id="IPR029065">
    <property type="entry name" value="Enolase_C-like"/>
</dbReference>
<dbReference type="Gene3D" id="3.30.390.10">
    <property type="entry name" value="Enolase-like, N-terminal domain"/>
    <property type="match status" value="1"/>
</dbReference>
<protein>
    <recommendedName>
        <fullName evidence="7">Mandelate racemase/muconate lactonizing enzyme C-terminal domain-containing protein</fullName>
    </recommendedName>
</protein>
<evidence type="ECO:0000313" key="8">
    <source>
        <dbReference type="EMBL" id="GAA3939170.1"/>
    </source>
</evidence>
<dbReference type="CDD" id="cd03319">
    <property type="entry name" value="L-Ala-DL-Glu_epimerase"/>
    <property type="match status" value="1"/>
</dbReference>
<reference evidence="9" key="1">
    <citation type="journal article" date="2019" name="Int. J. Syst. Evol. Microbiol.">
        <title>The Global Catalogue of Microorganisms (GCM) 10K type strain sequencing project: providing services to taxonomists for standard genome sequencing and annotation.</title>
        <authorList>
            <consortium name="The Broad Institute Genomics Platform"/>
            <consortium name="The Broad Institute Genome Sequencing Center for Infectious Disease"/>
            <person name="Wu L."/>
            <person name="Ma J."/>
        </authorList>
    </citation>
    <scope>NUCLEOTIDE SEQUENCE [LARGE SCALE GENOMIC DNA]</scope>
    <source>
        <strain evidence="9">JCM 16956</strain>
    </source>
</reference>
<evidence type="ECO:0000259" key="7">
    <source>
        <dbReference type="SMART" id="SM00922"/>
    </source>
</evidence>
<dbReference type="SUPFAM" id="SSF54826">
    <property type="entry name" value="Enolase N-terminal domain-like"/>
    <property type="match status" value="1"/>
</dbReference>
<dbReference type="SMART" id="SM00922">
    <property type="entry name" value="MR_MLE"/>
    <property type="match status" value="1"/>
</dbReference>
<comment type="caution">
    <text evidence="8">The sequence shown here is derived from an EMBL/GenBank/DDBJ whole genome shotgun (WGS) entry which is preliminary data.</text>
</comment>
<gene>
    <name evidence="8" type="ORF">GCM10022244_54290</name>
</gene>
<dbReference type="InterPro" id="IPR013342">
    <property type="entry name" value="Mandelate_racemase_C"/>
</dbReference>
<accession>A0ABP7NAT5</accession>
<comment type="cofactor">
    <cofactor evidence="1">
        <name>Mg(2+)</name>
        <dbReference type="ChEBI" id="CHEBI:18420"/>
    </cofactor>
</comment>
<dbReference type="PANTHER" id="PTHR48080">
    <property type="entry name" value="D-GALACTONATE DEHYDRATASE-RELATED"/>
    <property type="match status" value="1"/>
</dbReference>
<dbReference type="SUPFAM" id="SSF51604">
    <property type="entry name" value="Enolase C-terminal domain-like"/>
    <property type="match status" value="1"/>
</dbReference>
<feature type="compositionally biased region" description="Low complexity" evidence="6">
    <location>
        <begin position="481"/>
        <end position="498"/>
    </location>
</feature>
<dbReference type="SFLD" id="SFLDS00001">
    <property type="entry name" value="Enolase"/>
    <property type="match status" value="1"/>
</dbReference>
<dbReference type="Pfam" id="PF13378">
    <property type="entry name" value="MR_MLE_C"/>
    <property type="match status" value="1"/>
</dbReference>
<name>A0ABP7NAT5_9ACTN</name>
<dbReference type="EMBL" id="BAABAJ010000028">
    <property type="protein sequence ID" value="GAA3939170.1"/>
    <property type="molecule type" value="Genomic_DNA"/>
</dbReference>
<evidence type="ECO:0000256" key="5">
    <source>
        <dbReference type="ARBA" id="ARBA00023235"/>
    </source>
</evidence>
<comment type="similarity">
    <text evidence="2">Belongs to the mandelate racemase/muconate lactonizing enzyme family.</text>
</comment>
<dbReference type="Pfam" id="PF02746">
    <property type="entry name" value="MR_MLE_N"/>
    <property type="match status" value="1"/>
</dbReference>
<sequence>MVRLHVHEIRLTDHDVWRSAREAIPVQPGVLVELSAGGRSGFGEASAFMTDRYNSSLDALHASLRSVAGTLRELPADDPEGAWEVLAPLLSGSPFALAALDVAAHDLAARLAGVPLWRRLGAAGPGPAGEGTEGPGALRSSYSIGLDEPDVMVRKLLERPGWPAYKVKLAAPGDLHVLRALREHTDAPFYVDGNCGWEPAATAAALDAMAELGVTLLEQPFPREAWAEARELKKISPVPVYADESITGPQDLDACAEAFHGVNLKLMKAGGITPALRMLRAARAAGLGTMLGCMPESSAGVSATAHLGPFVDHLDADSIALLAVDTGTGVLLDAEGALTLPDAPGTGFEPAYDGPAFTVRPTAAGRAGQAGWDAEELSVHRDGVALASVRVRRRPLPGHAPADTFRQLDGTAGPGTEAVTPEERVALLRGAVTRAVADGADTVWLRTDDEGVREACRAAGFRPLAGSGDRVRDGGPGGAGRHSAGDGPLPDGDDPSPLMVWKANEPA</sequence>
<feature type="region of interest" description="Disordered" evidence="6">
    <location>
        <begin position="463"/>
        <end position="507"/>
    </location>
</feature>
<keyword evidence="9" id="KW-1185">Reference proteome</keyword>
<evidence type="ECO:0000256" key="1">
    <source>
        <dbReference type="ARBA" id="ARBA00001946"/>
    </source>
</evidence>
<evidence type="ECO:0000256" key="4">
    <source>
        <dbReference type="ARBA" id="ARBA00022842"/>
    </source>
</evidence>
<dbReference type="InterPro" id="IPR036849">
    <property type="entry name" value="Enolase-like_C_sf"/>
</dbReference>
<dbReference type="Proteomes" id="UP001501000">
    <property type="component" value="Unassembled WGS sequence"/>
</dbReference>
<proteinExistence type="inferred from homology"/>
<dbReference type="SFLD" id="SFLDG00180">
    <property type="entry name" value="muconate_cycloisomerase"/>
    <property type="match status" value="1"/>
</dbReference>
<evidence type="ECO:0000256" key="3">
    <source>
        <dbReference type="ARBA" id="ARBA00022723"/>
    </source>
</evidence>
<dbReference type="PANTHER" id="PTHR48080:SF3">
    <property type="entry name" value="ENOLASE SUPERFAMILY MEMBER DDB_G0284701"/>
    <property type="match status" value="1"/>
</dbReference>
<feature type="domain" description="Mandelate racemase/muconate lactonizing enzyme C-terminal" evidence="7">
    <location>
        <begin position="149"/>
        <end position="239"/>
    </location>
</feature>
<evidence type="ECO:0000256" key="2">
    <source>
        <dbReference type="ARBA" id="ARBA00008031"/>
    </source>
</evidence>
<dbReference type="Gene3D" id="3.20.20.120">
    <property type="entry name" value="Enolase-like C-terminal domain"/>
    <property type="match status" value="1"/>
</dbReference>
<keyword evidence="5" id="KW-0413">Isomerase</keyword>
<evidence type="ECO:0000256" key="6">
    <source>
        <dbReference type="SAM" id="MobiDB-lite"/>
    </source>
</evidence>
<organism evidence="8 9">
    <name type="scientific">Streptomyces gulbargensis</name>
    <dbReference type="NCBI Taxonomy" id="364901"/>
    <lineage>
        <taxon>Bacteria</taxon>
        <taxon>Bacillati</taxon>
        <taxon>Actinomycetota</taxon>
        <taxon>Actinomycetes</taxon>
        <taxon>Kitasatosporales</taxon>
        <taxon>Streptomycetaceae</taxon>
        <taxon>Streptomyces</taxon>
    </lineage>
</organism>
<dbReference type="InterPro" id="IPR013341">
    <property type="entry name" value="Mandelate_racemase_N_dom"/>
</dbReference>